<evidence type="ECO:0000256" key="5">
    <source>
        <dbReference type="ARBA" id="ARBA00023136"/>
    </source>
</evidence>
<dbReference type="Pfam" id="PF09603">
    <property type="entry name" value="Fib_succ_major"/>
    <property type="match status" value="1"/>
</dbReference>
<sequence length="390" mass="43019">MLKRKFKNKKALSRGREAFLRGFTLIELLVVIAIIGILATLAVVALQQARQSARDSKRVADMKQASTALELFFNENGRYPTTDEWNSGSITSSTTGEIFMYNIPTAPSPADGDCLEASNTYAYIPQNSGASYTIDFCTGKQISDMPEGVKQMTPGGIIMGSSESSGEGETEPASIVFGFIYNWYAVNDGRDIANDEWFVPDDSQWNILINYLGGTSVAGSKMKESGVTYWKDPNTGTNDFNFNARGGDARGLNGYFQLAENQYGQLWSKSSTRYLSLYYEEDSAGVYSDSPKWGYYVRLFRDASIDEQNNLSDGESAEAYIGNDGKVYRTVKIGDQIWLADNLAETKYSNGDWIPGFDDGSYTAISISSWANLTTGALCAYDDDLSYVME</sequence>
<dbReference type="InterPro" id="IPR045584">
    <property type="entry name" value="Pilin-like"/>
</dbReference>
<dbReference type="Gene3D" id="3.30.700.10">
    <property type="entry name" value="Glycoprotein, Type 4 Pilin"/>
    <property type="match status" value="1"/>
</dbReference>
<dbReference type="Pfam" id="PF07963">
    <property type="entry name" value="N_methyl"/>
    <property type="match status" value="1"/>
</dbReference>
<organism evidence="8 9">
    <name type="scientific">Candidatus Falkowbacteria bacterium HGW-Falkowbacteria-1</name>
    <dbReference type="NCBI Taxonomy" id="2013768"/>
    <lineage>
        <taxon>Bacteria</taxon>
        <taxon>Candidatus Falkowiibacteriota</taxon>
    </lineage>
</organism>
<evidence type="ECO:0000313" key="9">
    <source>
        <dbReference type="Proteomes" id="UP000233517"/>
    </source>
</evidence>
<dbReference type="PANTHER" id="PTHR30093:SF44">
    <property type="entry name" value="TYPE II SECRETION SYSTEM CORE PROTEIN G"/>
    <property type="match status" value="1"/>
</dbReference>
<comment type="caution">
    <text evidence="8">The sequence shown here is derived from an EMBL/GenBank/DDBJ whole genome shotgun (WGS) entry which is preliminary data.</text>
</comment>
<dbReference type="EMBL" id="PHAI01000001">
    <property type="protein sequence ID" value="PKM91640.1"/>
    <property type="molecule type" value="Genomic_DNA"/>
</dbReference>
<gene>
    <name evidence="8" type="ORF">CVU82_00300</name>
</gene>
<keyword evidence="4 6" id="KW-1133">Transmembrane helix</keyword>
<evidence type="ECO:0000256" key="1">
    <source>
        <dbReference type="ARBA" id="ARBA00004167"/>
    </source>
</evidence>
<dbReference type="InterPro" id="IPR012902">
    <property type="entry name" value="N_methyl_site"/>
</dbReference>
<dbReference type="AlphaFoldDB" id="A0A2N2EA87"/>
<dbReference type="Proteomes" id="UP000233517">
    <property type="component" value="Unassembled WGS sequence"/>
</dbReference>
<evidence type="ECO:0000256" key="2">
    <source>
        <dbReference type="ARBA" id="ARBA00022481"/>
    </source>
</evidence>
<evidence type="ECO:0000256" key="3">
    <source>
        <dbReference type="ARBA" id="ARBA00022692"/>
    </source>
</evidence>
<accession>A0A2N2EA87</accession>
<dbReference type="GO" id="GO:0016020">
    <property type="term" value="C:membrane"/>
    <property type="evidence" value="ECO:0007669"/>
    <property type="project" value="UniProtKB-SubCell"/>
</dbReference>
<keyword evidence="2" id="KW-0488">Methylation</keyword>
<dbReference type="GO" id="GO:0015627">
    <property type="term" value="C:type II protein secretion system complex"/>
    <property type="evidence" value="ECO:0007669"/>
    <property type="project" value="InterPro"/>
</dbReference>
<evidence type="ECO:0000256" key="6">
    <source>
        <dbReference type="SAM" id="Phobius"/>
    </source>
</evidence>
<keyword evidence="5 6" id="KW-0472">Membrane</keyword>
<comment type="subcellular location">
    <subcellularLocation>
        <location evidence="1">Membrane</location>
        <topology evidence="1">Single-pass membrane protein</topology>
    </subcellularLocation>
</comment>
<feature type="transmembrane region" description="Helical" evidence="6">
    <location>
        <begin position="20"/>
        <end position="46"/>
    </location>
</feature>
<reference evidence="8 9" key="1">
    <citation type="journal article" date="2017" name="ISME J.">
        <title>Potential for microbial H2 and metal transformations associated with novel bacteria and archaea in deep terrestrial subsurface sediments.</title>
        <authorList>
            <person name="Hernsdorf A.W."/>
            <person name="Amano Y."/>
            <person name="Miyakawa K."/>
            <person name="Ise K."/>
            <person name="Suzuki Y."/>
            <person name="Anantharaman K."/>
            <person name="Probst A."/>
            <person name="Burstein D."/>
            <person name="Thomas B.C."/>
            <person name="Banfield J.F."/>
        </authorList>
    </citation>
    <scope>NUCLEOTIDE SEQUENCE [LARGE SCALE GENOMIC DNA]</scope>
    <source>
        <strain evidence="8">HGW-Falkowbacteria-1</strain>
    </source>
</reference>
<evidence type="ECO:0000313" key="8">
    <source>
        <dbReference type="EMBL" id="PKM91640.1"/>
    </source>
</evidence>
<dbReference type="PRINTS" id="PR00813">
    <property type="entry name" value="BCTERIALGSPG"/>
</dbReference>
<dbReference type="InterPro" id="IPR011871">
    <property type="entry name" value="Fib_succ_major"/>
</dbReference>
<dbReference type="NCBIfam" id="TIGR02532">
    <property type="entry name" value="IV_pilin_GFxxxE"/>
    <property type="match status" value="1"/>
</dbReference>
<evidence type="ECO:0000259" key="7">
    <source>
        <dbReference type="Pfam" id="PF09603"/>
    </source>
</evidence>
<name>A0A2N2EA87_9BACT</name>
<proteinExistence type="predicted"/>
<dbReference type="GO" id="GO:0015628">
    <property type="term" value="P:protein secretion by the type II secretion system"/>
    <property type="evidence" value="ECO:0007669"/>
    <property type="project" value="InterPro"/>
</dbReference>
<dbReference type="InterPro" id="IPR000983">
    <property type="entry name" value="Bac_GSPG_pilin"/>
</dbReference>
<dbReference type="PANTHER" id="PTHR30093">
    <property type="entry name" value="GENERAL SECRETION PATHWAY PROTEIN G"/>
    <property type="match status" value="1"/>
</dbReference>
<protein>
    <recommendedName>
        <fullName evidence="7">Fibrobacter succinogenes major paralogous domain-containing protein</fullName>
    </recommendedName>
</protein>
<dbReference type="PROSITE" id="PS00409">
    <property type="entry name" value="PROKAR_NTER_METHYL"/>
    <property type="match status" value="1"/>
</dbReference>
<dbReference type="SUPFAM" id="SSF54523">
    <property type="entry name" value="Pili subunits"/>
    <property type="match status" value="1"/>
</dbReference>
<feature type="domain" description="Fibrobacter succinogenes major paralogous" evidence="7">
    <location>
        <begin position="135"/>
        <end position="274"/>
    </location>
</feature>
<evidence type="ECO:0000256" key="4">
    <source>
        <dbReference type="ARBA" id="ARBA00022989"/>
    </source>
</evidence>
<keyword evidence="3 6" id="KW-0812">Transmembrane</keyword>